<dbReference type="EMBL" id="JACHEP010000015">
    <property type="protein sequence ID" value="MBB5325395.1"/>
    <property type="molecule type" value="Genomic_DNA"/>
</dbReference>
<dbReference type="AlphaFoldDB" id="A0A7W8MX83"/>
<keyword evidence="5" id="KW-1185">Reference proteome</keyword>
<dbReference type="Gene3D" id="3.30.360.10">
    <property type="entry name" value="Dihydrodipicolinate Reductase, domain 2"/>
    <property type="match status" value="1"/>
</dbReference>
<feature type="domain" description="Gfo/Idh/MocA-like oxidoreductase C-terminal" evidence="3">
    <location>
        <begin position="134"/>
        <end position="325"/>
    </location>
</feature>
<protein>
    <submittedName>
        <fullName evidence="4">Myo-inositol 2-dehydrogenase/D-chiro-inositol 1-dehydrogenase</fullName>
        <ecNumber evidence="4">1.1.1.18</ecNumber>
        <ecNumber evidence="4">1.1.1.369</ecNumber>
    </submittedName>
</protein>
<comment type="caution">
    <text evidence="4">The sequence shown here is derived from an EMBL/GenBank/DDBJ whole genome shotgun (WGS) entry which is preliminary data.</text>
</comment>
<accession>A0A7W8MX83</accession>
<dbReference type="GO" id="GO:0050112">
    <property type="term" value="F:inositol 2-dehydrogenase (NAD+) activity"/>
    <property type="evidence" value="ECO:0007669"/>
    <property type="project" value="UniProtKB-EC"/>
</dbReference>
<dbReference type="InterPro" id="IPR051450">
    <property type="entry name" value="Gfo/Idh/MocA_Oxidoreductases"/>
</dbReference>
<dbReference type="Pfam" id="PF01408">
    <property type="entry name" value="GFO_IDH_MocA"/>
    <property type="match status" value="1"/>
</dbReference>
<organism evidence="4 5">
    <name type="scientific">Anoxybacteroides tepidamans</name>
    <dbReference type="NCBI Taxonomy" id="265948"/>
    <lineage>
        <taxon>Bacteria</taxon>
        <taxon>Bacillati</taxon>
        <taxon>Bacillota</taxon>
        <taxon>Bacilli</taxon>
        <taxon>Bacillales</taxon>
        <taxon>Anoxybacillaceae</taxon>
        <taxon>Anoxybacteroides</taxon>
    </lineage>
</organism>
<dbReference type="EC" id="1.1.1.369" evidence="4"/>
<reference evidence="4 5" key="1">
    <citation type="submission" date="2020-08" db="EMBL/GenBank/DDBJ databases">
        <title>Genomic Encyclopedia of Type Strains, Phase IV (KMG-IV): sequencing the most valuable type-strain genomes for metagenomic binning, comparative biology and taxonomic classification.</title>
        <authorList>
            <person name="Goeker M."/>
        </authorList>
    </citation>
    <scope>NUCLEOTIDE SEQUENCE [LARGE SCALE GENOMIC DNA]</scope>
    <source>
        <strain evidence="4 5">DSM 16325</strain>
    </source>
</reference>
<dbReference type="GO" id="GO:0000166">
    <property type="term" value="F:nucleotide binding"/>
    <property type="evidence" value="ECO:0007669"/>
    <property type="project" value="InterPro"/>
</dbReference>
<dbReference type="Gene3D" id="3.40.50.720">
    <property type="entry name" value="NAD(P)-binding Rossmann-like Domain"/>
    <property type="match status" value="1"/>
</dbReference>
<sequence>MSLVKVGILGAGGIAKVHTSILKRDQRVEIIGVADIVEDRAAALANEAGSAKAVQTLEDLFELGVDAVYVTTPNTLHVEPVLKCLENNVHVFSEKPMATSLEGAGRIRKAAEMSKAVYNLGMNRRYASVYKKVKELISSGEVTPYLANIKMNRGELLNPAWTADPKVTGGFLYETPFHLMDMCRYLFGEVQTVYCEGRQNISEAEIDTFAIMMTFESGTIANFVTYAHAGWSFPFESLEVYGKYCTIATQELEKVMYAPGLKQPAQISDFYQLSIEEKWGYVEEDRLFIDAIIHGTKPPVTAEDGYRSIQLLEAIYESAKTGKMINFRQTAPSQ</sequence>
<dbReference type="SUPFAM" id="SSF51735">
    <property type="entry name" value="NAD(P)-binding Rossmann-fold domains"/>
    <property type="match status" value="1"/>
</dbReference>
<evidence type="ECO:0000259" key="3">
    <source>
        <dbReference type="Pfam" id="PF02894"/>
    </source>
</evidence>
<evidence type="ECO:0000313" key="5">
    <source>
        <dbReference type="Proteomes" id="UP000520011"/>
    </source>
</evidence>
<gene>
    <name evidence="4" type="ORF">HNQ34_002496</name>
</gene>
<dbReference type="InterPro" id="IPR036291">
    <property type="entry name" value="NAD(P)-bd_dom_sf"/>
</dbReference>
<keyword evidence="4" id="KW-0560">Oxidoreductase</keyword>
<evidence type="ECO:0000313" key="4">
    <source>
        <dbReference type="EMBL" id="MBB5325395.1"/>
    </source>
</evidence>
<dbReference type="PANTHER" id="PTHR43377:SF1">
    <property type="entry name" value="BILIVERDIN REDUCTASE A"/>
    <property type="match status" value="1"/>
</dbReference>
<name>A0A7W8MX83_9BACL</name>
<dbReference type="SUPFAM" id="SSF55347">
    <property type="entry name" value="Glyceraldehyde-3-phosphate dehydrogenase-like, C-terminal domain"/>
    <property type="match status" value="1"/>
</dbReference>
<dbReference type="Pfam" id="PF02894">
    <property type="entry name" value="GFO_IDH_MocA_C"/>
    <property type="match status" value="1"/>
</dbReference>
<dbReference type="Proteomes" id="UP000520011">
    <property type="component" value="Unassembled WGS sequence"/>
</dbReference>
<feature type="domain" description="Gfo/Idh/MocA-like oxidoreductase N-terminal" evidence="2">
    <location>
        <begin position="4"/>
        <end position="119"/>
    </location>
</feature>
<dbReference type="EC" id="1.1.1.18" evidence="4"/>
<dbReference type="RefSeq" id="WP_183254894.1">
    <property type="nucleotide sequence ID" value="NZ_JACHEP010000015.1"/>
</dbReference>
<evidence type="ECO:0000256" key="1">
    <source>
        <dbReference type="ARBA" id="ARBA00010928"/>
    </source>
</evidence>
<comment type="similarity">
    <text evidence="1">Belongs to the Gfo/Idh/MocA family.</text>
</comment>
<evidence type="ECO:0000259" key="2">
    <source>
        <dbReference type="Pfam" id="PF01408"/>
    </source>
</evidence>
<proteinExistence type="inferred from homology"/>
<dbReference type="InterPro" id="IPR000683">
    <property type="entry name" value="Gfo/Idh/MocA-like_OxRdtase_N"/>
</dbReference>
<dbReference type="InterPro" id="IPR004104">
    <property type="entry name" value="Gfo/Idh/MocA-like_OxRdtase_C"/>
</dbReference>
<dbReference type="PANTHER" id="PTHR43377">
    <property type="entry name" value="BILIVERDIN REDUCTASE A"/>
    <property type="match status" value="1"/>
</dbReference>